<organism evidence="1 2">
    <name type="scientific">Niastella populi</name>
    <dbReference type="NCBI Taxonomy" id="550983"/>
    <lineage>
        <taxon>Bacteria</taxon>
        <taxon>Pseudomonadati</taxon>
        <taxon>Bacteroidota</taxon>
        <taxon>Chitinophagia</taxon>
        <taxon>Chitinophagales</taxon>
        <taxon>Chitinophagaceae</taxon>
        <taxon>Niastella</taxon>
    </lineage>
</organism>
<dbReference type="EMBL" id="LWBP01000021">
    <property type="protein sequence ID" value="OQP67643.1"/>
    <property type="molecule type" value="Genomic_DNA"/>
</dbReference>
<comment type="caution">
    <text evidence="1">The sequence shown here is derived from an EMBL/GenBank/DDBJ whole genome shotgun (WGS) entry which is preliminary data.</text>
</comment>
<proteinExistence type="predicted"/>
<reference evidence="2" key="1">
    <citation type="submission" date="2016-04" db="EMBL/GenBank/DDBJ databases">
        <authorList>
            <person name="Chen L."/>
            <person name="Zhuang W."/>
            <person name="Wang G."/>
        </authorList>
    </citation>
    <scope>NUCLEOTIDE SEQUENCE [LARGE SCALE GENOMIC DNA]</scope>
    <source>
        <strain evidence="2">208</strain>
    </source>
</reference>
<name>A0A1V9GAK2_9BACT</name>
<evidence type="ECO:0000313" key="1">
    <source>
        <dbReference type="EMBL" id="OQP67643.1"/>
    </source>
</evidence>
<accession>A0A1V9GAK2</accession>
<gene>
    <name evidence="1" type="ORF">A4R26_33115</name>
</gene>
<dbReference type="RefSeq" id="WP_081161480.1">
    <property type="nucleotide sequence ID" value="NZ_LWBP01000021.1"/>
</dbReference>
<dbReference type="OrthoDB" id="1451649at2"/>
<dbReference type="Proteomes" id="UP000192276">
    <property type="component" value="Unassembled WGS sequence"/>
</dbReference>
<protein>
    <submittedName>
        <fullName evidence="1">Uncharacterized protein</fullName>
    </submittedName>
</protein>
<dbReference type="STRING" id="550983.A4R26_33115"/>
<sequence>MDKNNIPTLKEVIHFLKRGDRDFCDMLQISPDKFEDAPFEMLISNEFDVLAGVNKVRMLFDVECFGVFRNILLKYHDNGNIKVVFYGTISNIDGIFKMFELLIGELGAGNFDREKFFSFADRQNVNLVATSPGFGTGKDVVHYWSLSDDISIVLQYCQKPRYQFSLLITRLIPKVRDHSKRNNNGTITERLSINIWNLLDSTLYNGLAESAINEYGVLEYTLELDRKELDYFTHLILSVGTEIQAEGKLPRFNIDLYHNGSPDISKIRSIAEQLIRLYGTDSSGNGELEPYEWDKINNNEFWTGRTWEFNRSHVLRHNPQDEIAYYIRMDNMGDLQGFKVTIVSANKLYELFT</sequence>
<keyword evidence="2" id="KW-1185">Reference proteome</keyword>
<evidence type="ECO:0000313" key="2">
    <source>
        <dbReference type="Proteomes" id="UP000192276"/>
    </source>
</evidence>
<dbReference type="AlphaFoldDB" id="A0A1V9GAK2"/>